<accession>A0ABC8KEX5</accession>
<evidence type="ECO:0000313" key="2">
    <source>
        <dbReference type="Proteomes" id="UP001642260"/>
    </source>
</evidence>
<proteinExistence type="predicted"/>
<name>A0ABC8KEX5_ERUVS</name>
<comment type="caution">
    <text evidence="1">The sequence shown here is derived from an EMBL/GenBank/DDBJ whole genome shotgun (WGS) entry which is preliminary data.</text>
</comment>
<protein>
    <recommendedName>
        <fullName evidence="3">Ribosomal protein L20</fullName>
    </recommendedName>
</protein>
<dbReference type="EMBL" id="CAKOAT010189711">
    <property type="protein sequence ID" value="CAH8354239.1"/>
    <property type="molecule type" value="Genomic_DNA"/>
</dbReference>
<evidence type="ECO:0000313" key="1">
    <source>
        <dbReference type="EMBL" id="CAH8354239.1"/>
    </source>
</evidence>
<sequence length="133" mass="15117">MTSLKSHYRKKIVAPLRNRKSVNSFHLTEEAYAKQKSVEAEENAENMLLMKLIGIRRLTATRLGFVLSIHKKGTRAKRGRSQYCGVDLRTNGFSSLPPLFLPVCLTSLLQYVAIRRFYAQSLTPLKNCISSEN</sequence>
<gene>
    <name evidence="1" type="ORF">ERUC_LOCUS19994</name>
</gene>
<dbReference type="Proteomes" id="UP001642260">
    <property type="component" value="Unassembled WGS sequence"/>
</dbReference>
<reference evidence="1 2" key="1">
    <citation type="submission" date="2022-03" db="EMBL/GenBank/DDBJ databases">
        <authorList>
            <person name="Macdonald S."/>
            <person name="Ahmed S."/>
            <person name="Newling K."/>
        </authorList>
    </citation>
    <scope>NUCLEOTIDE SEQUENCE [LARGE SCALE GENOMIC DNA]</scope>
</reference>
<evidence type="ECO:0008006" key="3">
    <source>
        <dbReference type="Google" id="ProtNLM"/>
    </source>
</evidence>
<organism evidence="1 2">
    <name type="scientific">Eruca vesicaria subsp. sativa</name>
    <name type="common">Garden rocket</name>
    <name type="synonym">Eruca sativa</name>
    <dbReference type="NCBI Taxonomy" id="29727"/>
    <lineage>
        <taxon>Eukaryota</taxon>
        <taxon>Viridiplantae</taxon>
        <taxon>Streptophyta</taxon>
        <taxon>Embryophyta</taxon>
        <taxon>Tracheophyta</taxon>
        <taxon>Spermatophyta</taxon>
        <taxon>Magnoliopsida</taxon>
        <taxon>eudicotyledons</taxon>
        <taxon>Gunneridae</taxon>
        <taxon>Pentapetalae</taxon>
        <taxon>rosids</taxon>
        <taxon>malvids</taxon>
        <taxon>Brassicales</taxon>
        <taxon>Brassicaceae</taxon>
        <taxon>Brassiceae</taxon>
        <taxon>Eruca</taxon>
    </lineage>
</organism>
<keyword evidence="2" id="KW-1185">Reference proteome</keyword>
<dbReference type="AlphaFoldDB" id="A0ABC8KEX5"/>